<gene>
    <name evidence="2" type="ORF">Acr_25g0008050</name>
</gene>
<dbReference type="EMBL" id="BJWL01000025">
    <property type="protein sequence ID" value="GFZ16396.1"/>
    <property type="molecule type" value="Genomic_DNA"/>
</dbReference>
<comment type="caution">
    <text evidence="2">The sequence shown here is derived from an EMBL/GenBank/DDBJ whole genome shotgun (WGS) entry which is preliminary data.</text>
</comment>
<reference evidence="2 3" key="1">
    <citation type="submission" date="2019-07" db="EMBL/GenBank/DDBJ databases">
        <title>De Novo Assembly of kiwifruit Actinidia rufa.</title>
        <authorList>
            <person name="Sugita-Konishi S."/>
            <person name="Sato K."/>
            <person name="Mori E."/>
            <person name="Abe Y."/>
            <person name="Kisaki G."/>
            <person name="Hamano K."/>
            <person name="Suezawa K."/>
            <person name="Otani M."/>
            <person name="Fukuda T."/>
            <person name="Manabe T."/>
            <person name="Gomi K."/>
            <person name="Tabuchi M."/>
            <person name="Akimitsu K."/>
            <person name="Kataoka I."/>
        </authorList>
    </citation>
    <scope>NUCLEOTIDE SEQUENCE [LARGE SCALE GENOMIC DNA]</scope>
    <source>
        <strain evidence="3">cv. Fuchu</strain>
    </source>
</reference>
<dbReference type="AlphaFoldDB" id="A0A7J0H022"/>
<name>A0A7J0H022_9ERIC</name>
<sequence length="88" mass="9466">MGVIWSLAVVVIWWEDRDSNRIDGGGGRPGALDKVQKRVRAGVIARDDKGTVIAVRLKRFGDVESSRVAEALAIREGVQAAAGWGPIL</sequence>
<protein>
    <recommendedName>
        <fullName evidence="1">RNase H type-1 domain-containing protein</fullName>
    </recommendedName>
</protein>
<proteinExistence type="predicted"/>
<organism evidence="2 3">
    <name type="scientific">Actinidia rufa</name>
    <dbReference type="NCBI Taxonomy" id="165716"/>
    <lineage>
        <taxon>Eukaryota</taxon>
        <taxon>Viridiplantae</taxon>
        <taxon>Streptophyta</taxon>
        <taxon>Embryophyta</taxon>
        <taxon>Tracheophyta</taxon>
        <taxon>Spermatophyta</taxon>
        <taxon>Magnoliopsida</taxon>
        <taxon>eudicotyledons</taxon>
        <taxon>Gunneridae</taxon>
        <taxon>Pentapetalae</taxon>
        <taxon>asterids</taxon>
        <taxon>Ericales</taxon>
        <taxon>Actinidiaceae</taxon>
        <taxon>Actinidia</taxon>
    </lineage>
</organism>
<accession>A0A7J0H022</accession>
<evidence type="ECO:0000313" key="3">
    <source>
        <dbReference type="Proteomes" id="UP000585474"/>
    </source>
</evidence>
<dbReference type="GO" id="GO:0003676">
    <property type="term" value="F:nucleic acid binding"/>
    <property type="evidence" value="ECO:0007669"/>
    <property type="project" value="InterPro"/>
</dbReference>
<keyword evidence="3" id="KW-1185">Reference proteome</keyword>
<feature type="domain" description="RNase H type-1" evidence="1">
    <location>
        <begin position="32"/>
        <end position="85"/>
    </location>
</feature>
<evidence type="ECO:0000313" key="2">
    <source>
        <dbReference type="EMBL" id="GFZ16396.1"/>
    </source>
</evidence>
<dbReference type="Pfam" id="PF13456">
    <property type="entry name" value="RVT_3"/>
    <property type="match status" value="1"/>
</dbReference>
<dbReference type="Proteomes" id="UP000585474">
    <property type="component" value="Unassembled WGS sequence"/>
</dbReference>
<dbReference type="GO" id="GO:0004523">
    <property type="term" value="F:RNA-DNA hybrid ribonuclease activity"/>
    <property type="evidence" value="ECO:0007669"/>
    <property type="project" value="InterPro"/>
</dbReference>
<dbReference type="InterPro" id="IPR002156">
    <property type="entry name" value="RNaseH_domain"/>
</dbReference>
<evidence type="ECO:0000259" key="1">
    <source>
        <dbReference type="Pfam" id="PF13456"/>
    </source>
</evidence>